<reference evidence="2 3" key="1">
    <citation type="submission" date="2015-06" db="EMBL/GenBank/DDBJ databases">
        <title>The Genome Sequence of None.</title>
        <authorList>
            <consortium name="The Broad Institute Genomics Platform"/>
            <consortium name="The Broad Institute Genome Sequencing Center for Infectious Disease"/>
            <person name="Earl A.M."/>
            <person name="Onderdonk A.B."/>
            <person name="Kirby J."/>
            <person name="Ferraro M.J."/>
            <person name="Huang S."/>
            <person name="Spencer M."/>
            <person name="Fodor A."/>
            <person name="Hooper D."/>
            <person name="Dekker J."/>
            <person name="O'Brien T."/>
            <person name="Quan V."/>
            <person name="Gombosev A."/>
            <person name="Delaney M."/>
            <person name="DuBois A."/>
            <person name="Ernst C."/>
            <person name="Kim D.S."/>
            <person name="Rossman W."/>
            <person name="Gohs F."/>
            <person name="Petruso H."/>
            <person name="Nozar T."/>
            <person name="Mougeot F."/>
            <person name="Manson-McGuire A."/>
            <person name="Young S."/>
            <person name="Abouelleil A."/>
            <person name="Cao P."/>
            <person name="Chapman S.B."/>
            <person name="Griggs A."/>
            <person name="Priest M."/>
            <person name="Shea T."/>
            <person name="Wortman I."/>
            <person name="Wortman J.R."/>
            <person name="Nusbaum C."/>
            <person name="Birren B."/>
        </authorList>
    </citation>
    <scope>NUCLEOTIDE SEQUENCE [LARGE SCALE GENOMIC DNA]</scope>
    <source>
        <strain evidence="2 3">MGH87</strain>
    </source>
</reference>
<feature type="transmembrane region" description="Helical" evidence="1">
    <location>
        <begin position="23"/>
        <end position="42"/>
    </location>
</feature>
<evidence type="ECO:0000256" key="1">
    <source>
        <dbReference type="SAM" id="Phobius"/>
    </source>
</evidence>
<keyword evidence="1" id="KW-0812">Transmembrane</keyword>
<dbReference type="Proteomes" id="UP000036305">
    <property type="component" value="Unassembled WGS sequence"/>
</dbReference>
<keyword evidence="1" id="KW-0472">Membrane</keyword>
<gene>
    <name evidence="2" type="ORF">SK91_01439</name>
</gene>
<sequence>MPVDLSVIPPATKRKLPPSVKRWSVVLLVFIVCGGLFTSLLWPSHSIVRGGLFWNCFISLPFIIWLFIFGVRWLCYLTSVWFSDGWNHEREKDIGNEIQRGQRYLTLEAVCTHLPHVVTSGVMTDQFIIPGGVELPTVVDEVTQIVSYQTRFGDARLPLSIRIVRELTLLLEDVTLQTALMKCKASKRLTVVLQLDSDIVLASDTISDIQEEIKLLVPEHAQVLFSSQFGLTDIDNWLDKPRTIETLLILSIKLKTKLRNGEGEAAVALLLNATQADSQLKNYIAHIHRPEKTTHAGLNASVMQSLLWGKSNLENIEYLWLAGMGAKNKEKTQVANNLGLPLNDTKAKLIDIDMKSGFTGSVSPWLAIALASGNHRYSSPQLIVSMSEHDDFLWSLVVRPQAQL</sequence>
<comment type="caution">
    <text evidence="2">The sequence shown here is derived from an EMBL/GenBank/DDBJ whole genome shotgun (WGS) entry which is preliminary data.</text>
</comment>
<proteinExistence type="predicted"/>
<evidence type="ECO:0008006" key="4">
    <source>
        <dbReference type="Google" id="ProtNLM"/>
    </source>
</evidence>
<dbReference type="EMBL" id="LEUS01000006">
    <property type="protein sequence ID" value="KLY41429.1"/>
    <property type="molecule type" value="Genomic_DNA"/>
</dbReference>
<organism evidence="2 3">
    <name type="scientific">Klebsiella michiganensis</name>
    <dbReference type="NCBI Taxonomy" id="1134687"/>
    <lineage>
        <taxon>Bacteria</taxon>
        <taxon>Pseudomonadati</taxon>
        <taxon>Pseudomonadota</taxon>
        <taxon>Gammaproteobacteria</taxon>
        <taxon>Enterobacterales</taxon>
        <taxon>Enterobacteriaceae</taxon>
        <taxon>Klebsiella/Raoultella group</taxon>
        <taxon>Klebsiella</taxon>
    </lineage>
</organism>
<evidence type="ECO:0000313" key="3">
    <source>
        <dbReference type="Proteomes" id="UP000036305"/>
    </source>
</evidence>
<name>A0ABR5GIZ4_9ENTR</name>
<accession>A0ABR5GIZ4</accession>
<feature type="transmembrane region" description="Helical" evidence="1">
    <location>
        <begin position="62"/>
        <end position="82"/>
    </location>
</feature>
<evidence type="ECO:0000313" key="2">
    <source>
        <dbReference type="EMBL" id="KLY41429.1"/>
    </source>
</evidence>
<keyword evidence="1" id="KW-1133">Transmembrane helix</keyword>
<protein>
    <recommendedName>
        <fullName evidence="4">Type VI secretion protein</fullName>
    </recommendedName>
</protein>
<dbReference type="RefSeq" id="WP_140356892.1">
    <property type="nucleotide sequence ID" value="NZ_CAXLPK010000001.1"/>
</dbReference>
<keyword evidence="3" id="KW-1185">Reference proteome</keyword>